<accession>A0ABP4GB92</accession>
<comment type="caution">
    <text evidence="2">The sequence shown here is derived from an EMBL/GenBank/DDBJ whole genome shotgun (WGS) entry which is preliminary data.</text>
</comment>
<reference evidence="3" key="1">
    <citation type="journal article" date="2019" name="Int. J. Syst. Evol. Microbiol.">
        <title>The Global Catalogue of Microorganisms (GCM) 10K type strain sequencing project: providing services to taxonomists for standard genome sequencing and annotation.</title>
        <authorList>
            <consortium name="The Broad Institute Genomics Platform"/>
            <consortium name="The Broad Institute Genome Sequencing Center for Infectious Disease"/>
            <person name="Wu L."/>
            <person name="Ma J."/>
        </authorList>
    </citation>
    <scope>NUCLEOTIDE SEQUENCE [LARGE SCALE GENOMIC DNA]</scope>
    <source>
        <strain evidence="3">JCM 12762</strain>
    </source>
</reference>
<evidence type="ECO:0000313" key="3">
    <source>
        <dbReference type="Proteomes" id="UP001500943"/>
    </source>
</evidence>
<feature type="region of interest" description="Disordered" evidence="1">
    <location>
        <begin position="1"/>
        <end position="27"/>
    </location>
</feature>
<proteinExistence type="predicted"/>
<protein>
    <submittedName>
        <fullName evidence="2">DUF1801 domain-containing protein</fullName>
    </submittedName>
</protein>
<keyword evidence="3" id="KW-1185">Reference proteome</keyword>
<dbReference type="EMBL" id="BAAAKW010000031">
    <property type="protein sequence ID" value="GAA1219273.1"/>
    <property type="molecule type" value="Genomic_DNA"/>
</dbReference>
<organism evidence="2 3">
    <name type="scientific">Rhodoglobus aureus</name>
    <dbReference type="NCBI Taxonomy" id="191497"/>
    <lineage>
        <taxon>Bacteria</taxon>
        <taxon>Bacillati</taxon>
        <taxon>Actinomycetota</taxon>
        <taxon>Actinomycetes</taxon>
        <taxon>Micrococcales</taxon>
        <taxon>Microbacteriaceae</taxon>
        <taxon>Rhodoglobus</taxon>
    </lineage>
</organism>
<sequence>MAKESFSADERAAMKERAREAKRDASAAEDLKDVLGKIAEMPDDDRDLAEHLHATVLAAAPGLTPKTWYGMPAYASDGKVVCFFQAAHKFKSRYATLGFSDEAALDDGAMWPAAYALISWTDDVEAQITKLVTRAVG</sequence>
<dbReference type="Proteomes" id="UP001500943">
    <property type="component" value="Unassembled WGS sequence"/>
</dbReference>
<name>A0ABP4GB92_9MICO</name>
<evidence type="ECO:0000256" key="1">
    <source>
        <dbReference type="SAM" id="MobiDB-lite"/>
    </source>
</evidence>
<dbReference type="Gene3D" id="3.90.1150.200">
    <property type="match status" value="1"/>
</dbReference>
<evidence type="ECO:0000313" key="2">
    <source>
        <dbReference type="EMBL" id="GAA1219273.1"/>
    </source>
</evidence>
<dbReference type="RefSeq" id="WP_343925220.1">
    <property type="nucleotide sequence ID" value="NZ_BAAAKW010000031.1"/>
</dbReference>
<gene>
    <name evidence="2" type="ORF">GCM10009655_18460</name>
</gene>
<dbReference type="SUPFAM" id="SSF159888">
    <property type="entry name" value="YdhG-like"/>
    <property type="match status" value="1"/>
</dbReference>